<dbReference type="Proteomes" id="UP000092498">
    <property type="component" value="Chromosome"/>
</dbReference>
<evidence type="ECO:0000313" key="9">
    <source>
        <dbReference type="Proteomes" id="UP000092498"/>
    </source>
</evidence>
<dbReference type="GO" id="GO:0008932">
    <property type="term" value="F:lytic endotransglycosylase activity"/>
    <property type="evidence" value="ECO:0007669"/>
    <property type="project" value="UniProtKB-UniRule"/>
</dbReference>
<feature type="site" description="Important for catalytic activity" evidence="7">
    <location>
        <position position="212"/>
    </location>
</feature>
<keyword evidence="7" id="KW-0997">Cell inner membrane</keyword>
<dbReference type="HAMAP" id="MF_02065">
    <property type="entry name" value="MltG"/>
    <property type="match status" value="1"/>
</dbReference>
<dbReference type="AlphaFoldDB" id="A0A1B1AE00"/>
<accession>A0A1B1AE00</accession>
<dbReference type="STRING" id="1759059.ATE48_01995"/>
<dbReference type="Pfam" id="PF02618">
    <property type="entry name" value="YceG"/>
    <property type="match status" value="1"/>
</dbReference>
<comment type="catalytic activity">
    <reaction evidence="7">
        <text>a peptidoglycan chain = a peptidoglycan chain with N-acetyl-1,6-anhydromuramyl-[peptide] at the reducing end + a peptidoglycan chain with N-acetylglucosamine at the non-reducing end.</text>
        <dbReference type="EC" id="4.2.2.29"/>
    </reaction>
</comment>
<dbReference type="GO" id="GO:0071555">
    <property type="term" value="P:cell wall organization"/>
    <property type="evidence" value="ECO:0007669"/>
    <property type="project" value="UniProtKB-KW"/>
</dbReference>
<dbReference type="Gene3D" id="3.30.160.60">
    <property type="entry name" value="Classic Zinc Finger"/>
    <property type="match status" value="1"/>
</dbReference>
<keyword evidence="9" id="KW-1185">Reference proteome</keyword>
<reference evidence="8 9" key="1">
    <citation type="submission" date="2015-11" db="EMBL/GenBank/DDBJ databases">
        <title>Whole-Genome Sequence of Candidatus Oderbacter manganicum from the National Park Lower Oder Valley, Germany.</title>
        <authorList>
            <person name="Braun B."/>
            <person name="Liere K."/>
            <person name="Szewzyk U."/>
        </authorList>
    </citation>
    <scope>NUCLEOTIDE SEQUENCE [LARGE SCALE GENOMIC DNA]</scope>
    <source>
        <strain evidence="8 9">OTSz_A_272</strain>
    </source>
</reference>
<evidence type="ECO:0000256" key="7">
    <source>
        <dbReference type="HAMAP-Rule" id="MF_02065"/>
    </source>
</evidence>
<dbReference type="EC" id="4.2.2.29" evidence="7"/>
<keyword evidence="2 7" id="KW-0812">Transmembrane</keyword>
<dbReference type="EMBL" id="CP013244">
    <property type="protein sequence ID" value="ANP44782.1"/>
    <property type="molecule type" value="Genomic_DNA"/>
</dbReference>
<evidence type="ECO:0000256" key="2">
    <source>
        <dbReference type="ARBA" id="ARBA00022692"/>
    </source>
</evidence>
<dbReference type="InterPro" id="IPR003770">
    <property type="entry name" value="MLTG-like"/>
</dbReference>
<dbReference type="PANTHER" id="PTHR30518">
    <property type="entry name" value="ENDOLYTIC MUREIN TRANSGLYCOSYLASE"/>
    <property type="match status" value="1"/>
</dbReference>
<organism evidence="8 9">
    <name type="scientific">Candidatus Viadribacter manganicus</name>
    <dbReference type="NCBI Taxonomy" id="1759059"/>
    <lineage>
        <taxon>Bacteria</taxon>
        <taxon>Pseudomonadati</taxon>
        <taxon>Pseudomonadota</taxon>
        <taxon>Alphaproteobacteria</taxon>
        <taxon>Hyphomonadales</taxon>
        <taxon>Hyphomonadaceae</taxon>
        <taxon>Candidatus Viadribacter</taxon>
    </lineage>
</organism>
<evidence type="ECO:0000256" key="3">
    <source>
        <dbReference type="ARBA" id="ARBA00022989"/>
    </source>
</evidence>
<dbReference type="KEGG" id="cbot:ATE48_01995"/>
<proteinExistence type="inferred from homology"/>
<evidence type="ECO:0000256" key="6">
    <source>
        <dbReference type="ARBA" id="ARBA00023316"/>
    </source>
</evidence>
<keyword evidence="5 7" id="KW-0456">Lyase</keyword>
<dbReference type="GO" id="GO:0005886">
    <property type="term" value="C:plasma membrane"/>
    <property type="evidence" value="ECO:0007669"/>
    <property type="project" value="UniProtKB-SubCell"/>
</dbReference>
<feature type="transmembrane region" description="Helical" evidence="7">
    <location>
        <begin position="12"/>
        <end position="36"/>
    </location>
</feature>
<evidence type="ECO:0000256" key="1">
    <source>
        <dbReference type="ARBA" id="ARBA00022475"/>
    </source>
</evidence>
<evidence type="ECO:0000313" key="8">
    <source>
        <dbReference type="EMBL" id="ANP44782.1"/>
    </source>
</evidence>
<evidence type="ECO:0000256" key="4">
    <source>
        <dbReference type="ARBA" id="ARBA00023136"/>
    </source>
</evidence>
<dbReference type="NCBIfam" id="TIGR00247">
    <property type="entry name" value="endolytic transglycosylase MltG"/>
    <property type="match status" value="1"/>
</dbReference>
<name>A0A1B1AE00_9PROT</name>
<dbReference type="PANTHER" id="PTHR30518:SF2">
    <property type="entry name" value="ENDOLYTIC MUREIN TRANSGLYCOSYLASE"/>
    <property type="match status" value="1"/>
</dbReference>
<keyword evidence="4 7" id="KW-0472">Membrane</keyword>
<keyword evidence="6 7" id="KW-0961">Cell wall biogenesis/degradation</keyword>
<comment type="similarity">
    <text evidence="7">Belongs to the transglycosylase MltG family.</text>
</comment>
<keyword evidence="1 7" id="KW-1003">Cell membrane</keyword>
<dbReference type="InParanoid" id="A0A1B1AE00"/>
<evidence type="ECO:0000256" key="5">
    <source>
        <dbReference type="ARBA" id="ARBA00023239"/>
    </source>
</evidence>
<gene>
    <name evidence="7" type="primary">mltG</name>
    <name evidence="8" type="ORF">ATE48_01995</name>
</gene>
<dbReference type="Gene3D" id="3.30.1490.480">
    <property type="entry name" value="Endolytic murein transglycosylase"/>
    <property type="match status" value="1"/>
</dbReference>
<comment type="subcellular location">
    <subcellularLocation>
        <location evidence="7">Cell inner membrane</location>
        <topology evidence="7">Single-pass membrane protein</topology>
    </subcellularLocation>
</comment>
<dbReference type="CDD" id="cd08010">
    <property type="entry name" value="MltG_like"/>
    <property type="match status" value="1"/>
</dbReference>
<dbReference type="GO" id="GO:0009252">
    <property type="term" value="P:peptidoglycan biosynthetic process"/>
    <property type="evidence" value="ECO:0007669"/>
    <property type="project" value="UniProtKB-UniRule"/>
</dbReference>
<dbReference type="RefSeq" id="WP_066767321.1">
    <property type="nucleotide sequence ID" value="NZ_CP013244.1"/>
</dbReference>
<dbReference type="OrthoDB" id="9814591at2"/>
<sequence length="354" mass="38182">MARAAARRSSGGGLFSFLFWIAVLAGAAALFAFFYFTSAIARPGPFAEARTFVVERGASGAGIAEKLEAEGFISDALIFRIATRLQGGATLQAGEYEIPANASTQQIVQLMTSGDALQHAITFPEGITIAAVMRIIEESDVLVGDMPEAPPEGSILPDTYHVARGMTRAALLQQMREAHDQAVTEIWAGRAPNLPLATPKDLVNLAAIVERETGIASERPLVAAVFVNRLRRPMRLETDPTIIYGVCLRHPDRCRDGRLVDAQGNRRTIRQSEIDMNTGYNTYRIDGLPPTPIANPGRAALEAAAHPAESNALFFVADGTGGHVFASTLAEHQANVVRWREIEAQRLAAERAGR</sequence>
<comment type="function">
    <text evidence="7">Functions as a peptidoglycan terminase that cleaves nascent peptidoglycan strands endolytically to terminate their elongation.</text>
</comment>
<dbReference type="FunCoup" id="A0A1B1AE00">
    <property type="interactions" value="300"/>
</dbReference>
<keyword evidence="3 7" id="KW-1133">Transmembrane helix</keyword>
<protein>
    <recommendedName>
        <fullName evidence="7">Endolytic murein transglycosylase</fullName>
        <ecNumber evidence="7">4.2.2.29</ecNumber>
    </recommendedName>
    <alternativeName>
        <fullName evidence="7">Peptidoglycan lytic transglycosylase</fullName>
    </alternativeName>
    <alternativeName>
        <fullName evidence="7">Peptidoglycan polymerization terminase</fullName>
    </alternativeName>
</protein>